<dbReference type="GO" id="GO:0005737">
    <property type="term" value="C:cytoplasm"/>
    <property type="evidence" value="ECO:0007669"/>
    <property type="project" value="UniProtKB-SubCell"/>
</dbReference>
<dbReference type="GO" id="GO:0006282">
    <property type="term" value="P:regulation of DNA repair"/>
    <property type="evidence" value="ECO:0007669"/>
    <property type="project" value="UniProtKB-UniRule"/>
</dbReference>
<evidence type="ECO:0000256" key="4">
    <source>
        <dbReference type="ARBA" id="ARBA00022490"/>
    </source>
</evidence>
<dbReference type="AlphaFoldDB" id="G5HA05"/>
<dbReference type="STRING" id="742725.HMPREF9450_01470"/>
<evidence type="ECO:0000313" key="9">
    <source>
        <dbReference type="Proteomes" id="UP000006008"/>
    </source>
</evidence>
<dbReference type="PANTHER" id="PTHR33602">
    <property type="entry name" value="REGULATORY PROTEIN RECX FAMILY PROTEIN"/>
    <property type="match status" value="1"/>
</dbReference>
<dbReference type="GeneID" id="92815495"/>
<feature type="region of interest" description="Disordered" evidence="6">
    <location>
        <begin position="1"/>
        <end position="21"/>
    </location>
</feature>
<evidence type="ECO:0000256" key="3">
    <source>
        <dbReference type="ARBA" id="ARBA00018111"/>
    </source>
</evidence>
<evidence type="ECO:0000259" key="7">
    <source>
        <dbReference type="Pfam" id="PF02631"/>
    </source>
</evidence>
<proteinExistence type="inferred from homology"/>
<protein>
    <recommendedName>
        <fullName evidence="3 5">Regulatory protein RecX</fullName>
    </recommendedName>
</protein>
<comment type="subcellular location">
    <subcellularLocation>
        <location evidence="1 5">Cytoplasm</location>
    </subcellularLocation>
</comment>
<evidence type="ECO:0000256" key="2">
    <source>
        <dbReference type="ARBA" id="ARBA00009695"/>
    </source>
</evidence>
<dbReference type="InterPro" id="IPR003783">
    <property type="entry name" value="Regulatory_RecX"/>
</dbReference>
<evidence type="ECO:0000313" key="8">
    <source>
        <dbReference type="EMBL" id="EHB91421.1"/>
    </source>
</evidence>
<dbReference type="EMBL" id="ADLD01000013">
    <property type="protein sequence ID" value="EHB91421.1"/>
    <property type="molecule type" value="Genomic_DNA"/>
</dbReference>
<dbReference type="HAMAP" id="MF_01114">
    <property type="entry name" value="RecX"/>
    <property type="match status" value="1"/>
</dbReference>
<evidence type="ECO:0000256" key="6">
    <source>
        <dbReference type="SAM" id="MobiDB-lite"/>
    </source>
</evidence>
<keyword evidence="9" id="KW-1185">Reference proteome</keyword>
<dbReference type="OrthoDB" id="1523826at2"/>
<dbReference type="InterPro" id="IPR053924">
    <property type="entry name" value="RecX_HTH_2nd"/>
</dbReference>
<dbReference type="Pfam" id="PF02631">
    <property type="entry name" value="RecX_HTH2"/>
    <property type="match status" value="1"/>
</dbReference>
<name>G5HA05_9BACT</name>
<comment type="similarity">
    <text evidence="2 5">Belongs to the RecX family.</text>
</comment>
<dbReference type="PATRIC" id="fig|742725.3.peg.1557"/>
<dbReference type="Gene3D" id="1.10.10.10">
    <property type="entry name" value="Winged helix-like DNA-binding domain superfamily/Winged helix DNA-binding domain"/>
    <property type="match status" value="1"/>
</dbReference>
<dbReference type="HOGENOM" id="CLU_066607_5_2_10"/>
<accession>G5HA05</accession>
<dbReference type="Proteomes" id="UP000006008">
    <property type="component" value="Unassembled WGS sequence"/>
</dbReference>
<sequence>MAKLTKRISGNETAFPRREKAAKTPEQAFRLLMNLCAKSEKCTSDARKALYRWGVDPSAHESIIRKLTEQKFIDDTRYAAAYVREKATLSRWGSYKIRSGLRTKQISEETIAEAVAQLDAHDMSGKLEEQLRRKMRTVKAKNSYDLRTKLLRYGAGLGFDFSEVNDLVERLVQHTDSVSDDF</sequence>
<feature type="domain" description="RecX second three-helical" evidence="7">
    <location>
        <begin position="74"/>
        <end position="114"/>
    </location>
</feature>
<evidence type="ECO:0000256" key="1">
    <source>
        <dbReference type="ARBA" id="ARBA00004496"/>
    </source>
</evidence>
<comment type="caution">
    <text evidence="8">The sequence shown here is derived from an EMBL/GenBank/DDBJ whole genome shotgun (WGS) entry which is preliminary data.</text>
</comment>
<dbReference type="InterPro" id="IPR036388">
    <property type="entry name" value="WH-like_DNA-bd_sf"/>
</dbReference>
<dbReference type="PANTHER" id="PTHR33602:SF1">
    <property type="entry name" value="REGULATORY PROTEIN RECX FAMILY PROTEIN"/>
    <property type="match status" value="1"/>
</dbReference>
<reference evidence="8 9" key="1">
    <citation type="submission" date="2011-08" db="EMBL/GenBank/DDBJ databases">
        <title>The Genome Sequence of Alistipes indistinctus YIT 12060.</title>
        <authorList>
            <consortium name="The Broad Institute Genome Sequencing Platform"/>
            <person name="Earl A."/>
            <person name="Ward D."/>
            <person name="Feldgarden M."/>
            <person name="Gevers D."/>
            <person name="Morotomi M."/>
            <person name="Young S.K."/>
            <person name="Zeng Q."/>
            <person name="Gargeya S."/>
            <person name="Fitzgerald M."/>
            <person name="Haas B."/>
            <person name="Abouelleil A."/>
            <person name="Alvarado L."/>
            <person name="Arachchi H.M."/>
            <person name="Berlin A."/>
            <person name="Brown A."/>
            <person name="Chapman S.B."/>
            <person name="Chen Z."/>
            <person name="Dunbar C."/>
            <person name="Freedman E."/>
            <person name="Gearin G."/>
            <person name="Gellesch M."/>
            <person name="Goldberg J."/>
            <person name="Griggs A."/>
            <person name="Gujja S."/>
            <person name="Heiman D."/>
            <person name="Howarth C."/>
            <person name="Larson L."/>
            <person name="Lui A."/>
            <person name="MacDonald P.J.P."/>
            <person name="Montmayeur A."/>
            <person name="Murphy C."/>
            <person name="Neiman D."/>
            <person name="Pearson M."/>
            <person name="Priest M."/>
            <person name="Roberts A."/>
            <person name="Saif S."/>
            <person name="Shea T."/>
            <person name="Shenoy N."/>
            <person name="Sisk P."/>
            <person name="Stolte C."/>
            <person name="Sykes S."/>
            <person name="Wortman J."/>
            <person name="Nusbaum C."/>
            <person name="Birren B."/>
        </authorList>
    </citation>
    <scope>NUCLEOTIDE SEQUENCE [LARGE SCALE GENOMIC DNA]</scope>
    <source>
        <strain evidence="8 9">YIT 12060</strain>
    </source>
</reference>
<keyword evidence="4 5" id="KW-0963">Cytoplasm</keyword>
<evidence type="ECO:0000256" key="5">
    <source>
        <dbReference type="HAMAP-Rule" id="MF_01114"/>
    </source>
</evidence>
<gene>
    <name evidence="5" type="primary">recX</name>
    <name evidence="8" type="ORF">HMPREF9450_01470</name>
</gene>
<organism evidence="8 9">
    <name type="scientific">Alistipes indistinctus YIT 12060</name>
    <dbReference type="NCBI Taxonomy" id="742725"/>
    <lineage>
        <taxon>Bacteria</taxon>
        <taxon>Pseudomonadati</taxon>
        <taxon>Bacteroidota</taxon>
        <taxon>Bacteroidia</taxon>
        <taxon>Bacteroidales</taxon>
        <taxon>Rikenellaceae</taxon>
        <taxon>Alistipes</taxon>
    </lineage>
</organism>
<dbReference type="eggNOG" id="COG2137">
    <property type="taxonomic scope" value="Bacteria"/>
</dbReference>
<comment type="function">
    <text evidence="5">Modulates RecA activity.</text>
</comment>
<dbReference type="RefSeq" id="WP_009134276.1">
    <property type="nucleotide sequence ID" value="NZ_CP102250.1"/>
</dbReference>